<dbReference type="KEGG" id="noa:BKM31_15935"/>
<dbReference type="Proteomes" id="UP000190797">
    <property type="component" value="Chromosome"/>
</dbReference>
<dbReference type="EMBL" id="CP017717">
    <property type="protein sequence ID" value="AQZ62749.1"/>
    <property type="molecule type" value="Genomic_DNA"/>
</dbReference>
<reference evidence="2" key="1">
    <citation type="journal article" date="2017" name="Med. Chem. Commun.">
        <title>Nonomuraea sp. ATCC 55076 harbours the largest actinomycete chromosome to date and the kistamicin biosynthetic gene cluster.</title>
        <authorList>
            <person name="Nazari B."/>
            <person name="Forneris C.C."/>
            <person name="Gibson M.I."/>
            <person name="Moon K."/>
            <person name="Schramma K.R."/>
            <person name="Seyedsayamdost M.R."/>
        </authorList>
    </citation>
    <scope>NUCLEOTIDE SEQUENCE [LARGE SCALE GENOMIC DNA]</scope>
    <source>
        <strain evidence="2">ATCC 55076</strain>
    </source>
</reference>
<proteinExistence type="predicted"/>
<accession>A0A1U9ZXW1</accession>
<evidence type="ECO:0000313" key="2">
    <source>
        <dbReference type="Proteomes" id="UP000190797"/>
    </source>
</evidence>
<evidence type="ECO:0000313" key="1">
    <source>
        <dbReference type="EMBL" id="AQZ62749.1"/>
    </source>
</evidence>
<protein>
    <submittedName>
        <fullName evidence="1">Uncharacterized protein</fullName>
    </submittedName>
</protein>
<organism evidence="1 2">
    <name type="scientific">[Actinomadura] parvosata subsp. kistnae</name>
    <dbReference type="NCBI Taxonomy" id="1909395"/>
    <lineage>
        <taxon>Bacteria</taxon>
        <taxon>Bacillati</taxon>
        <taxon>Actinomycetota</taxon>
        <taxon>Actinomycetes</taxon>
        <taxon>Streptosporangiales</taxon>
        <taxon>Streptosporangiaceae</taxon>
        <taxon>Nonomuraea</taxon>
    </lineage>
</organism>
<keyword evidence="2" id="KW-1185">Reference proteome</keyword>
<name>A0A1U9ZXW1_9ACTN</name>
<gene>
    <name evidence="1" type="ORF">BKM31_15935</name>
</gene>
<dbReference type="AlphaFoldDB" id="A0A1U9ZXW1"/>
<sequence length="68" mass="7140">MALGRSSLRGGVDQGLGRATEVLAAVPARFRSTHVVETARMVLQAVPVEQQARPAVADLRSMLAIEAG</sequence>